<feature type="transmembrane region" description="Helical" evidence="1">
    <location>
        <begin position="244"/>
        <end position="261"/>
    </location>
</feature>
<name>A0AAV4LUF3_BABCB</name>
<protein>
    <submittedName>
        <fullName evidence="2">Dolichol kinase</fullName>
    </submittedName>
</protein>
<keyword evidence="1" id="KW-0812">Transmembrane</keyword>
<keyword evidence="3" id="KW-1185">Reference proteome</keyword>
<evidence type="ECO:0000313" key="2">
    <source>
        <dbReference type="EMBL" id="GIX63796.1"/>
    </source>
</evidence>
<feature type="transmembrane region" description="Helical" evidence="1">
    <location>
        <begin position="281"/>
        <end position="298"/>
    </location>
</feature>
<keyword evidence="1" id="KW-0472">Membrane</keyword>
<dbReference type="Proteomes" id="UP001497744">
    <property type="component" value="Unassembled WGS sequence"/>
</dbReference>
<dbReference type="EMBL" id="BPLF01000002">
    <property type="protein sequence ID" value="GIX63796.1"/>
    <property type="molecule type" value="Genomic_DNA"/>
</dbReference>
<feature type="transmembrane region" description="Helical" evidence="1">
    <location>
        <begin position="213"/>
        <end position="232"/>
    </location>
</feature>
<proteinExistence type="predicted"/>
<evidence type="ECO:0000313" key="3">
    <source>
        <dbReference type="Proteomes" id="UP001497744"/>
    </source>
</evidence>
<comment type="caution">
    <text evidence="2">The sequence shown here is derived from an EMBL/GenBank/DDBJ whole genome shotgun (WGS) entry which is preliminary data.</text>
</comment>
<evidence type="ECO:0000256" key="1">
    <source>
        <dbReference type="SAM" id="Phobius"/>
    </source>
</evidence>
<feature type="transmembrane region" description="Helical" evidence="1">
    <location>
        <begin position="478"/>
        <end position="498"/>
    </location>
</feature>
<dbReference type="GeneID" id="94195277"/>
<feature type="transmembrane region" description="Helical" evidence="1">
    <location>
        <begin position="446"/>
        <end position="466"/>
    </location>
</feature>
<reference evidence="2 3" key="1">
    <citation type="submission" date="2021-06" db="EMBL/GenBank/DDBJ databases">
        <title>Genome sequence of Babesia caballi.</title>
        <authorList>
            <person name="Yamagishi J."/>
            <person name="Kidaka T."/>
            <person name="Ochi A."/>
        </authorList>
    </citation>
    <scope>NUCLEOTIDE SEQUENCE [LARGE SCALE GENOMIC DNA]</scope>
    <source>
        <strain evidence="2">USDA-D6B2</strain>
    </source>
</reference>
<dbReference type="RefSeq" id="XP_067715865.1">
    <property type="nucleotide sequence ID" value="XM_067859764.1"/>
</dbReference>
<keyword evidence="2" id="KW-0418">Kinase</keyword>
<feature type="transmembrane region" description="Helical" evidence="1">
    <location>
        <begin position="364"/>
        <end position="383"/>
    </location>
</feature>
<accession>A0AAV4LUF3</accession>
<keyword evidence="2" id="KW-0808">Transferase</keyword>
<gene>
    <name evidence="2" type="ORF">BcabD6B2_32310</name>
</gene>
<keyword evidence="1" id="KW-1133">Transmembrane helix</keyword>
<feature type="transmembrane region" description="Helical" evidence="1">
    <location>
        <begin position="417"/>
        <end position="434"/>
    </location>
</feature>
<sequence length="553" mass="60658">MATSDGTNSGGDFLEAIVANVDVAQVYDGWHIRLVLRRAAALPMVRFDPFRPTLIVRSICQADTGKMAWGFEIRRKCVVLRRLNIREYERYARLYERQYSDAAEERRTYCMTSMLPYLHTLTFPLFLASVWPDSHSPLATAMLIGGVVCCLTRMFRLHSNVLLLCASIELAAADYAFGGAIGFRTVFFAVLQACLHELMRGDLTKSLDFSDSVMLSQLATACIYLATGRGGIPIKGALAPLADLCIYSGLLVVVFVGLMLYEDILGSDPRHCIKRYVTDAVRFLVFAGSCGLFARDMLRVHRVGRGACPGALPDSGKLQRLASLAAEQRCHCSSAKVLPLRVANVPQHRSRELGGGLGLDKCNVLQYVSIAAFIYAVFLALLATELLRFYGLLPGVLSRALTKVYNRFGEGGTPRTFVFSHIWLALAGGLPLWMEILHDRPVHDPMALIGISAVGHADSVAAIFGTMGTKMVCHEKSLLGSFMMFLGTLVSTGLPWYLSAARRNYVEMIPSLTTAVGAAIVEAGYPGNDNFALGMSAYIVYANTQRFLNFLEL</sequence>
<dbReference type="AlphaFoldDB" id="A0AAV4LUF3"/>
<organism evidence="2 3">
    <name type="scientific">Babesia caballi</name>
    <dbReference type="NCBI Taxonomy" id="5871"/>
    <lineage>
        <taxon>Eukaryota</taxon>
        <taxon>Sar</taxon>
        <taxon>Alveolata</taxon>
        <taxon>Apicomplexa</taxon>
        <taxon>Aconoidasida</taxon>
        <taxon>Piroplasmida</taxon>
        <taxon>Babesiidae</taxon>
        <taxon>Babesia</taxon>
    </lineage>
</organism>
<dbReference type="GO" id="GO:0016301">
    <property type="term" value="F:kinase activity"/>
    <property type="evidence" value="ECO:0007669"/>
    <property type="project" value="UniProtKB-KW"/>
</dbReference>